<dbReference type="AlphaFoldDB" id="A0A343TJM8"/>
<dbReference type="EMBL" id="CP025066">
    <property type="protein sequence ID" value="AUX09300.1"/>
    <property type="molecule type" value="Genomic_DNA"/>
</dbReference>
<dbReference type="Proteomes" id="UP000263012">
    <property type="component" value="Chromosome"/>
</dbReference>
<evidence type="ECO:0000256" key="2">
    <source>
        <dbReference type="SAM" id="Phobius"/>
    </source>
</evidence>
<protein>
    <recommendedName>
        <fullName evidence="3">DUF7847 domain-containing protein</fullName>
    </recommendedName>
</protein>
<feature type="transmembrane region" description="Helical" evidence="2">
    <location>
        <begin position="224"/>
        <end position="249"/>
    </location>
</feature>
<keyword evidence="2" id="KW-0812">Transmembrane</keyword>
<gene>
    <name evidence="4" type="ORF">AArcSl_1671</name>
</gene>
<dbReference type="KEGG" id="hdf:AArcSl_1671"/>
<evidence type="ECO:0000259" key="3">
    <source>
        <dbReference type="Pfam" id="PF25231"/>
    </source>
</evidence>
<accession>A0A343TJM8</accession>
<feature type="domain" description="DUF7847" evidence="3">
    <location>
        <begin position="34"/>
        <end position="297"/>
    </location>
</feature>
<feature type="transmembrane region" description="Helical" evidence="2">
    <location>
        <begin position="269"/>
        <end position="294"/>
    </location>
</feature>
<keyword evidence="5" id="KW-1185">Reference proteome</keyword>
<feature type="region of interest" description="Disordered" evidence="1">
    <location>
        <begin position="302"/>
        <end position="326"/>
    </location>
</feature>
<sequence>MEHPADLAYTDRYLHYSSGISSSLYKPLVTTPTMALLKALREAPRLLREQPILFVPMAIFAVLQTPQLFLETLDPIISLVGSLLVMALFVFITPVFYAGTIGIADDAAAGTPTSLGQFWSHVKEFYVSVLIAYLFITAATFAFGVAISIVAVVAIVVFGAGGMEAVGLPVLLAAGGIFALIVLAFVIALFAVHFYAHAIVIEGKGPVGGLSRSVHVVRHNIKPVIGYGLLSLVVGGLFGGLFALVISFAFPSAPAPGEPAPMPDLVPAILGSGASILGTTLFMTFFVVFSVVFYRTLVGMEEDSSGSGATMTDISADEFDSPNPSD</sequence>
<organism evidence="4 5">
    <name type="scientific">Halalkaliarchaeum desulfuricum</name>
    <dbReference type="NCBI Taxonomy" id="2055893"/>
    <lineage>
        <taxon>Archaea</taxon>
        <taxon>Methanobacteriati</taxon>
        <taxon>Methanobacteriota</taxon>
        <taxon>Stenosarchaea group</taxon>
        <taxon>Halobacteria</taxon>
        <taxon>Halobacteriales</taxon>
        <taxon>Haloferacaceae</taxon>
        <taxon>Halalkaliarchaeum</taxon>
    </lineage>
</organism>
<name>A0A343TJM8_9EURY</name>
<feature type="transmembrane region" description="Helical" evidence="2">
    <location>
        <begin position="125"/>
        <end position="158"/>
    </location>
</feature>
<evidence type="ECO:0000313" key="4">
    <source>
        <dbReference type="EMBL" id="AUX09300.1"/>
    </source>
</evidence>
<feature type="transmembrane region" description="Helical" evidence="2">
    <location>
        <begin position="76"/>
        <end position="104"/>
    </location>
</feature>
<dbReference type="InterPro" id="IPR057169">
    <property type="entry name" value="DUF7847"/>
</dbReference>
<proteinExistence type="predicted"/>
<keyword evidence="2" id="KW-1133">Transmembrane helix</keyword>
<evidence type="ECO:0000256" key="1">
    <source>
        <dbReference type="SAM" id="MobiDB-lite"/>
    </source>
</evidence>
<dbReference type="Pfam" id="PF25231">
    <property type="entry name" value="DUF7847"/>
    <property type="match status" value="1"/>
</dbReference>
<evidence type="ECO:0000313" key="5">
    <source>
        <dbReference type="Proteomes" id="UP000263012"/>
    </source>
</evidence>
<feature type="transmembrane region" description="Helical" evidence="2">
    <location>
        <begin position="170"/>
        <end position="196"/>
    </location>
</feature>
<reference evidence="5" key="1">
    <citation type="submission" date="2017-11" db="EMBL/GenBank/DDBJ databases">
        <title>Phenotypic and genomic properties of facultatively anaerobic sulfur-reducing natronoarchaea from hypersaline soda lakes.</title>
        <authorList>
            <person name="Sorokin D.Y."/>
            <person name="Kublanov I.V."/>
            <person name="Roman P."/>
            <person name="Sinninghe Damste J.S."/>
            <person name="Golyshin P.N."/>
            <person name="Rojo D."/>
            <person name="Ciordia S."/>
            <person name="Mena M.D.C."/>
            <person name="Ferrer M."/>
            <person name="Messina E."/>
            <person name="Smedile F."/>
            <person name="La Spada G."/>
            <person name="La Cono V."/>
            <person name="Yakimov M.M."/>
        </authorList>
    </citation>
    <scope>NUCLEOTIDE SEQUENCE [LARGE SCALE GENOMIC DNA]</scope>
    <source>
        <strain evidence="5">AArc-Sl</strain>
    </source>
</reference>
<keyword evidence="2" id="KW-0472">Membrane</keyword>